<dbReference type="Proteomes" id="UP001385892">
    <property type="component" value="Unassembled WGS sequence"/>
</dbReference>
<dbReference type="EMBL" id="JBBKZT010000001">
    <property type="protein sequence ID" value="MEJ8845241.1"/>
    <property type="molecule type" value="Genomic_DNA"/>
</dbReference>
<dbReference type="Pfam" id="PF19673">
    <property type="entry name" value="DUF6176"/>
    <property type="match status" value="1"/>
</dbReference>
<evidence type="ECO:0000313" key="2">
    <source>
        <dbReference type="Proteomes" id="UP001385892"/>
    </source>
</evidence>
<comment type="caution">
    <text evidence="1">The sequence shown here is derived from an EMBL/GenBank/DDBJ whole genome shotgun (WGS) entry which is preliminary data.</text>
</comment>
<dbReference type="InterPro" id="IPR046174">
    <property type="entry name" value="DUF6176"/>
</dbReference>
<gene>
    <name evidence="1" type="ORF">WKW82_01165</name>
</gene>
<sequence length="113" mass="12753">MNSTHVPVCARIRLKNGAVPRVREWAAHMSAHRADALQRLVAEGVSIESVFLDITTDGEFLVYYMRAASHEEAHRVAAQSAAELDRYHKDFQRQAWGAAQRLELVLDLRRDAG</sequence>
<evidence type="ECO:0000313" key="1">
    <source>
        <dbReference type="EMBL" id="MEJ8845241.1"/>
    </source>
</evidence>
<proteinExistence type="predicted"/>
<keyword evidence="2" id="KW-1185">Reference proteome</keyword>
<dbReference type="RefSeq" id="WP_340340421.1">
    <property type="nucleotide sequence ID" value="NZ_JBBKZT010000001.1"/>
</dbReference>
<reference evidence="1 2" key="1">
    <citation type="submission" date="2024-03" db="EMBL/GenBank/DDBJ databases">
        <title>Novel species of the genus Variovorax.</title>
        <authorList>
            <person name="Liu Q."/>
            <person name="Xin Y.-H."/>
        </authorList>
    </citation>
    <scope>NUCLEOTIDE SEQUENCE [LARGE SCALE GENOMIC DNA]</scope>
    <source>
        <strain evidence="1 2">KACC 18900</strain>
    </source>
</reference>
<accession>A0ABU8WCL4</accession>
<protein>
    <submittedName>
        <fullName evidence="1">DUF6176 family protein</fullName>
    </submittedName>
</protein>
<name>A0ABU8WCL4_9BURK</name>
<organism evidence="1 2">
    <name type="scientific">Variovorax rhizosphaerae</name>
    <dbReference type="NCBI Taxonomy" id="1836200"/>
    <lineage>
        <taxon>Bacteria</taxon>
        <taxon>Pseudomonadati</taxon>
        <taxon>Pseudomonadota</taxon>
        <taxon>Betaproteobacteria</taxon>
        <taxon>Burkholderiales</taxon>
        <taxon>Comamonadaceae</taxon>
        <taxon>Variovorax</taxon>
    </lineage>
</organism>